<dbReference type="EMBL" id="ML978712">
    <property type="protein sequence ID" value="KAF2091120.1"/>
    <property type="molecule type" value="Genomic_DNA"/>
</dbReference>
<feature type="region of interest" description="Disordered" evidence="1">
    <location>
        <begin position="265"/>
        <end position="292"/>
    </location>
</feature>
<dbReference type="AlphaFoldDB" id="A0A9P4LZI4"/>
<feature type="compositionally biased region" description="Acidic residues" evidence="1">
    <location>
        <begin position="266"/>
        <end position="292"/>
    </location>
</feature>
<dbReference type="Proteomes" id="UP000799776">
    <property type="component" value="Unassembled WGS sequence"/>
</dbReference>
<reference evidence="2" key="1">
    <citation type="journal article" date="2020" name="Stud. Mycol.">
        <title>101 Dothideomycetes genomes: a test case for predicting lifestyles and emergence of pathogens.</title>
        <authorList>
            <person name="Haridas S."/>
            <person name="Albert R."/>
            <person name="Binder M."/>
            <person name="Bloem J."/>
            <person name="Labutti K."/>
            <person name="Salamov A."/>
            <person name="Andreopoulos B."/>
            <person name="Baker S."/>
            <person name="Barry K."/>
            <person name="Bills G."/>
            <person name="Bluhm B."/>
            <person name="Cannon C."/>
            <person name="Castanera R."/>
            <person name="Culley D."/>
            <person name="Daum C."/>
            <person name="Ezra D."/>
            <person name="Gonzalez J."/>
            <person name="Henrissat B."/>
            <person name="Kuo A."/>
            <person name="Liang C."/>
            <person name="Lipzen A."/>
            <person name="Lutzoni F."/>
            <person name="Magnuson J."/>
            <person name="Mondo S."/>
            <person name="Nolan M."/>
            <person name="Ohm R."/>
            <person name="Pangilinan J."/>
            <person name="Park H.-J."/>
            <person name="Ramirez L."/>
            <person name="Alfaro M."/>
            <person name="Sun H."/>
            <person name="Tritt A."/>
            <person name="Yoshinaga Y."/>
            <person name="Zwiers L.-H."/>
            <person name="Turgeon B."/>
            <person name="Goodwin S."/>
            <person name="Spatafora J."/>
            <person name="Crous P."/>
            <person name="Grigoriev I."/>
        </authorList>
    </citation>
    <scope>NUCLEOTIDE SEQUENCE</scope>
    <source>
        <strain evidence="2">CBS 121410</strain>
    </source>
</reference>
<proteinExistence type="predicted"/>
<evidence type="ECO:0000313" key="2">
    <source>
        <dbReference type="EMBL" id="KAF2091120.1"/>
    </source>
</evidence>
<comment type="caution">
    <text evidence="2">The sequence shown here is derived from an EMBL/GenBank/DDBJ whole genome shotgun (WGS) entry which is preliminary data.</text>
</comment>
<accession>A0A9P4LZI4</accession>
<organism evidence="2 3">
    <name type="scientific">Saccharata proteae CBS 121410</name>
    <dbReference type="NCBI Taxonomy" id="1314787"/>
    <lineage>
        <taxon>Eukaryota</taxon>
        <taxon>Fungi</taxon>
        <taxon>Dikarya</taxon>
        <taxon>Ascomycota</taxon>
        <taxon>Pezizomycotina</taxon>
        <taxon>Dothideomycetes</taxon>
        <taxon>Dothideomycetes incertae sedis</taxon>
        <taxon>Botryosphaeriales</taxon>
        <taxon>Saccharataceae</taxon>
        <taxon>Saccharata</taxon>
    </lineage>
</organism>
<sequence>MSAIRPGVVPHPVLLPRPFPTPSIYTLGSLLSTPSSSSPASTLPGDTLLTPRDHDDTHMMAYYKDVALIAQHKNTFLASLGGELLVEPPRAGTALVSIEAERCFTRTLKRPWDAFRRVVESVEGRAWLVGQAARRGGSAVVCFVQAVMEVENARYRRCGARDAGNGLVEVCPAQSATPMMAVSPLAVGKRPEMRSRRDSGFDEPTFTKRDVVGVEIREVLVRVEMPDRPHEIGDLDYRWTYVKMGEEQLAVGLGRALGQEEVLGFWDEEDEGEEDEEMEETEEEEESSADEL</sequence>
<dbReference type="OrthoDB" id="3920403at2759"/>
<evidence type="ECO:0000313" key="3">
    <source>
        <dbReference type="Proteomes" id="UP000799776"/>
    </source>
</evidence>
<keyword evidence="3" id="KW-1185">Reference proteome</keyword>
<protein>
    <submittedName>
        <fullName evidence="2">Uncharacterized protein</fullName>
    </submittedName>
</protein>
<evidence type="ECO:0000256" key="1">
    <source>
        <dbReference type="SAM" id="MobiDB-lite"/>
    </source>
</evidence>
<gene>
    <name evidence="2" type="ORF">K490DRAFT_54023</name>
</gene>
<name>A0A9P4LZI4_9PEZI</name>